<dbReference type="AlphaFoldDB" id="A0A0A2M3Q6"/>
<dbReference type="STRING" id="1121895.GCA_000378485_01931"/>
<evidence type="ECO:0000313" key="3">
    <source>
        <dbReference type="EMBL" id="KGO86914.1"/>
    </source>
</evidence>
<reference evidence="3 4" key="1">
    <citation type="submission" date="2013-09" db="EMBL/GenBank/DDBJ databases">
        <authorList>
            <person name="Zeng Z."/>
            <person name="Chen C."/>
        </authorList>
    </citation>
    <scope>NUCLEOTIDE SEQUENCE [LARGE SCALE GENOMIC DNA]</scope>
    <source>
        <strain evidence="3 4">WB 3.3-2</strain>
    </source>
</reference>
<feature type="compositionally biased region" description="Low complexity" evidence="1">
    <location>
        <begin position="425"/>
        <end position="436"/>
    </location>
</feature>
<evidence type="ECO:0000259" key="2">
    <source>
        <dbReference type="Pfam" id="PF14905"/>
    </source>
</evidence>
<dbReference type="Pfam" id="PF13715">
    <property type="entry name" value="CarbopepD_reg_2"/>
    <property type="match status" value="1"/>
</dbReference>
<dbReference type="EMBL" id="JRLX01000007">
    <property type="protein sequence ID" value="KGO86914.1"/>
    <property type="molecule type" value="Genomic_DNA"/>
</dbReference>
<proteinExistence type="predicted"/>
<sequence length="938" mass="104425">MQKIVTILLLTFTTLGFSQTITLKGKVTDPENIPLESATVYLTSVKDSSVIDYTITSKNGNWELKTRSTTQPAVLKISFISFADYKQQLETVTTDKDFGTLKLAEKSTNLNEVVIESETPPIRIKKDTLEFNAASFKVRPDANVETLLKQLPGVDIDADGTITVNGKEVNQILVNGKPFFDADGKIALKNLPAQIINKVQVSDTKTKEEELLNKRASGNNTSINLTIDDKKNKGVFGKIMGGYGTNDRYESSAMINYFKGKQRISILASANNINSTGFSMDEIFDSMGGGRNMAGGVGNAVRQAGTGTGQGITQSNMIGGSYNDEWFKNFTSNINYFYNSANTANENRTRETTFLPDENGLAANRSLTTTSSSKTDNSRFVHNANTQFEWKIDSTATLVMQPKFTSGNSRQTSALSQNTVDQDGNLSNESESNTLNDTDNRSFANTIQYRKRLSKKGSMVSAVFSNTNNLDDTSTFNNQSTIFYEDTNDDGIIDQRADIRNQVRYNKQSTDSYNGSLEYLMPVTDSLRLSVKANYNNSANTQNRVGYDYDDATGQYSILNDALTNYLSSTTGTFNPTAGFDLNLNKYDLSGDFGQRIIKFDNHSTYLGDNYDLAKNYVLPYASLQGGIHFSKSKTLRLNYNYNTSLPSATQILPVEDISNPLNTIKGNPDLDPNKSHNVNLNFRNFDFATRSGYNIFASANFNDSQVVSFTTIDQSAKRTTTYQNISGTYNMNLGGNWTKTIKRNAHSFRLTAGLTSSYGLAKGFTNAQLYEAKSLSLIPRININYDYGELLTIAPNYSYTYNQSNYTNYRVNQASNYVHRINLVTTSYWPKKVVFGNDFGYTYNSNIADGFKKDFYLWNMSVGYNFLKDHLMFKVKVYDVLNQNLGTSRTITATSIRDEENIVLKRYAMFSLTYSLKQFGPAKKAERGGGGGRGGRP</sequence>
<evidence type="ECO:0000313" key="4">
    <source>
        <dbReference type="Proteomes" id="UP000030152"/>
    </source>
</evidence>
<dbReference type="Pfam" id="PF14905">
    <property type="entry name" value="OMP_b-brl_3"/>
    <property type="match status" value="2"/>
</dbReference>
<dbReference type="Proteomes" id="UP000030152">
    <property type="component" value="Unassembled WGS sequence"/>
</dbReference>
<feature type="domain" description="Outer membrane protein beta-barrel" evidence="2">
    <location>
        <begin position="781"/>
        <end position="915"/>
    </location>
</feature>
<dbReference type="InterPro" id="IPR041700">
    <property type="entry name" value="OMP_b-brl_3"/>
</dbReference>
<dbReference type="OrthoDB" id="1682379at2"/>
<accession>A0A0A2M3Q6</accession>
<feature type="domain" description="Outer membrane protein beta-barrel" evidence="2">
    <location>
        <begin position="455"/>
        <end position="745"/>
    </location>
</feature>
<dbReference type="InterPro" id="IPR008969">
    <property type="entry name" value="CarboxyPept-like_regulatory"/>
</dbReference>
<feature type="region of interest" description="Disordered" evidence="1">
    <location>
        <begin position="405"/>
        <end position="443"/>
    </location>
</feature>
<comment type="caution">
    <text evidence="3">The sequence shown here is derived from an EMBL/GenBank/DDBJ whole genome shotgun (WGS) entry which is preliminary data.</text>
</comment>
<evidence type="ECO:0000256" key="1">
    <source>
        <dbReference type="SAM" id="MobiDB-lite"/>
    </source>
</evidence>
<name>A0A0A2M3Q6_9FLAO</name>
<keyword evidence="4" id="KW-1185">Reference proteome</keyword>
<organism evidence="3 4">
    <name type="scientific">Flavobacterium rivuli WB 3.3-2 = DSM 21788</name>
    <dbReference type="NCBI Taxonomy" id="1121895"/>
    <lineage>
        <taxon>Bacteria</taxon>
        <taxon>Pseudomonadati</taxon>
        <taxon>Bacteroidota</taxon>
        <taxon>Flavobacteriia</taxon>
        <taxon>Flavobacteriales</taxon>
        <taxon>Flavobacteriaceae</taxon>
        <taxon>Flavobacterium</taxon>
    </lineage>
</organism>
<dbReference type="SUPFAM" id="SSF49464">
    <property type="entry name" value="Carboxypeptidase regulatory domain-like"/>
    <property type="match status" value="1"/>
</dbReference>
<protein>
    <recommendedName>
        <fullName evidence="2">Outer membrane protein beta-barrel domain-containing protein</fullName>
    </recommendedName>
</protein>
<feature type="compositionally biased region" description="Polar residues" evidence="1">
    <location>
        <begin position="405"/>
        <end position="424"/>
    </location>
</feature>
<gene>
    <name evidence="3" type="ORF">Q765_08065</name>
</gene>
<dbReference type="eggNOG" id="COG1629">
    <property type="taxonomic scope" value="Bacteria"/>
</dbReference>
<dbReference type="RefSeq" id="WP_020213090.1">
    <property type="nucleotide sequence ID" value="NZ_JRLX01000007.1"/>
</dbReference>
<dbReference type="SUPFAM" id="SSF56935">
    <property type="entry name" value="Porins"/>
    <property type="match status" value="2"/>
</dbReference>